<protein>
    <submittedName>
        <fullName evidence="1">Uncharacterized protein</fullName>
    </submittedName>
</protein>
<reference evidence="1 2" key="1">
    <citation type="submission" date="2018-11" db="EMBL/GenBank/DDBJ databases">
        <title>Clostridium sp. nov., a member of the family Erysipelotrichaceae isolated from pig faeces.</title>
        <authorList>
            <person name="Chang Y.-H."/>
        </authorList>
    </citation>
    <scope>NUCLEOTIDE SEQUENCE [LARGE SCALE GENOMIC DNA]</scope>
    <source>
        <strain evidence="1 2">YH-panp20</strain>
    </source>
</reference>
<dbReference type="RefSeq" id="WP_128520786.1">
    <property type="nucleotide sequence ID" value="NZ_RJQC01000003.1"/>
</dbReference>
<keyword evidence="2" id="KW-1185">Reference proteome</keyword>
<sequence length="169" mass="20088">MEMVRIDISNIKDLNKRQVCCTYIPTFPLNHDVVCAMIQTWAWKNLAKIISLETYEKKDYENICRYKDVDAKTFDGFHDQSFRRLDCPNVFVEGESQSCDCRIRFAFLESENKIELQCPNDYIVNRFLLGGSQKERSLHAFTHLMDAMEIEAYVFLTKEKERKYVIKFR</sequence>
<dbReference type="OrthoDB" id="9987430at2"/>
<organism evidence="1 2">
    <name type="scientific">Absicoccus porci</name>
    <dbReference type="NCBI Taxonomy" id="2486576"/>
    <lineage>
        <taxon>Bacteria</taxon>
        <taxon>Bacillati</taxon>
        <taxon>Bacillota</taxon>
        <taxon>Erysipelotrichia</taxon>
        <taxon>Erysipelotrichales</taxon>
        <taxon>Erysipelotrichaceae</taxon>
        <taxon>Absicoccus</taxon>
    </lineage>
</organism>
<comment type="caution">
    <text evidence="1">The sequence shown here is derived from an EMBL/GenBank/DDBJ whole genome shotgun (WGS) entry which is preliminary data.</text>
</comment>
<dbReference type="Proteomes" id="UP000276568">
    <property type="component" value="Unassembled WGS sequence"/>
</dbReference>
<evidence type="ECO:0000313" key="2">
    <source>
        <dbReference type="Proteomes" id="UP000276568"/>
    </source>
</evidence>
<evidence type="ECO:0000313" key="1">
    <source>
        <dbReference type="EMBL" id="RNM29723.1"/>
    </source>
</evidence>
<gene>
    <name evidence="1" type="ORF">EDX97_08800</name>
</gene>
<accession>A0A3N0HY82</accession>
<dbReference type="EMBL" id="RJQC01000003">
    <property type="protein sequence ID" value="RNM29723.1"/>
    <property type="molecule type" value="Genomic_DNA"/>
</dbReference>
<name>A0A3N0HY82_9FIRM</name>
<proteinExistence type="predicted"/>
<dbReference type="AlphaFoldDB" id="A0A3N0HY82"/>